<sequence length="143" mass="15982">MNLTDTRKFQILGGILIFIIIVILLYLKNNSYFQSMLMKSVPAPTPTPSIIDDNIIIPGNRGEKDNLTSKAKTDLAQKLNIQEKEISVKNIEKKDWSDSSLGCPKPGMMYAQVITPGYLITLEAGGQEYNYHTSSEIVSLCQR</sequence>
<dbReference type="EMBL" id="MFJE01000012">
    <property type="protein sequence ID" value="OGG14735.1"/>
    <property type="molecule type" value="Genomic_DNA"/>
</dbReference>
<gene>
    <name evidence="2" type="ORF">A2773_03920</name>
</gene>
<name>A0A1F5ZQX5_9BACT</name>
<keyword evidence="1" id="KW-1133">Transmembrane helix</keyword>
<comment type="caution">
    <text evidence="2">The sequence shown here is derived from an EMBL/GenBank/DDBJ whole genome shotgun (WGS) entry which is preliminary data.</text>
</comment>
<dbReference type="AlphaFoldDB" id="A0A1F5ZQX5"/>
<organism evidence="2 3">
    <name type="scientific">Candidatus Gottesmanbacteria bacterium RIFCSPHIGHO2_01_FULL_39_10</name>
    <dbReference type="NCBI Taxonomy" id="1798375"/>
    <lineage>
        <taxon>Bacteria</taxon>
        <taxon>Candidatus Gottesmaniibacteriota</taxon>
    </lineage>
</organism>
<keyword evidence="1" id="KW-0472">Membrane</keyword>
<evidence type="ECO:0000313" key="2">
    <source>
        <dbReference type="EMBL" id="OGG14735.1"/>
    </source>
</evidence>
<accession>A0A1F5ZQX5</accession>
<keyword evidence="1" id="KW-0812">Transmembrane</keyword>
<reference evidence="2 3" key="1">
    <citation type="journal article" date="2016" name="Nat. Commun.">
        <title>Thousands of microbial genomes shed light on interconnected biogeochemical processes in an aquifer system.</title>
        <authorList>
            <person name="Anantharaman K."/>
            <person name="Brown C.T."/>
            <person name="Hug L.A."/>
            <person name="Sharon I."/>
            <person name="Castelle C.J."/>
            <person name="Probst A.J."/>
            <person name="Thomas B.C."/>
            <person name="Singh A."/>
            <person name="Wilkins M.J."/>
            <person name="Karaoz U."/>
            <person name="Brodie E.L."/>
            <person name="Williams K.H."/>
            <person name="Hubbard S.S."/>
            <person name="Banfield J.F."/>
        </authorList>
    </citation>
    <scope>NUCLEOTIDE SEQUENCE [LARGE SCALE GENOMIC DNA]</scope>
</reference>
<protein>
    <submittedName>
        <fullName evidence="2">Uncharacterized protein</fullName>
    </submittedName>
</protein>
<evidence type="ECO:0000256" key="1">
    <source>
        <dbReference type="SAM" id="Phobius"/>
    </source>
</evidence>
<dbReference type="Proteomes" id="UP000177383">
    <property type="component" value="Unassembled WGS sequence"/>
</dbReference>
<feature type="transmembrane region" description="Helical" evidence="1">
    <location>
        <begin position="9"/>
        <end position="27"/>
    </location>
</feature>
<proteinExistence type="predicted"/>
<evidence type="ECO:0000313" key="3">
    <source>
        <dbReference type="Proteomes" id="UP000177383"/>
    </source>
</evidence>
<dbReference type="STRING" id="1798375.A2773_03920"/>